<keyword evidence="2" id="KW-0131">Cell cycle</keyword>
<keyword evidence="3" id="KW-1185">Reference proteome</keyword>
<dbReference type="STRING" id="694573.A0A194V3J7"/>
<evidence type="ECO:0000313" key="2">
    <source>
        <dbReference type="EMBL" id="KUI58497.1"/>
    </source>
</evidence>
<feature type="compositionally biased region" description="Low complexity" evidence="1">
    <location>
        <begin position="257"/>
        <end position="267"/>
    </location>
</feature>
<feature type="region of interest" description="Disordered" evidence="1">
    <location>
        <begin position="39"/>
        <end position="73"/>
    </location>
</feature>
<accession>A0A194V3J7</accession>
<gene>
    <name evidence="2" type="ORF">VP1G_05753</name>
</gene>
<dbReference type="PANTHER" id="PTHR34065">
    <property type="entry name" value="CELL DIVISION CONTROL PROTEIN 14"/>
    <property type="match status" value="1"/>
</dbReference>
<protein>
    <submittedName>
        <fullName evidence="2">Cell division control protein 14</fullName>
    </submittedName>
</protein>
<dbReference type="Proteomes" id="UP000078576">
    <property type="component" value="Unassembled WGS sequence"/>
</dbReference>
<feature type="compositionally biased region" description="Basic and acidic residues" evidence="1">
    <location>
        <begin position="268"/>
        <end position="282"/>
    </location>
</feature>
<proteinExistence type="predicted"/>
<evidence type="ECO:0000256" key="1">
    <source>
        <dbReference type="SAM" id="MobiDB-lite"/>
    </source>
</evidence>
<feature type="compositionally biased region" description="Low complexity" evidence="1">
    <location>
        <begin position="39"/>
        <end position="69"/>
    </location>
</feature>
<dbReference type="InterPro" id="IPR012535">
    <property type="entry name" value="Cell_div_Cdc14"/>
</dbReference>
<reference evidence="3" key="1">
    <citation type="submission" date="2014-12" db="EMBL/GenBank/DDBJ databases">
        <title>Genome Sequence of Valsa Canker Pathogens Uncovers a Specific Adaption of Colonization on Woody Bark.</title>
        <authorList>
            <person name="Yin Z."/>
            <person name="Liu H."/>
            <person name="Gao X."/>
            <person name="Li Z."/>
            <person name="Song N."/>
            <person name="Ke X."/>
            <person name="Dai Q."/>
            <person name="Wu Y."/>
            <person name="Sun Y."/>
            <person name="Xu J.-R."/>
            <person name="Kang Z.K."/>
            <person name="Wang L."/>
            <person name="Huang L."/>
        </authorList>
    </citation>
    <scope>NUCLEOTIDE SEQUENCE [LARGE SCALE GENOMIC DNA]</scope>
    <source>
        <strain evidence="3">SXYL134</strain>
    </source>
</reference>
<dbReference type="EMBL" id="KN714714">
    <property type="protein sequence ID" value="KUI58497.1"/>
    <property type="molecule type" value="Genomic_DNA"/>
</dbReference>
<dbReference type="PANTHER" id="PTHR34065:SF1">
    <property type="entry name" value="CELL DIVISION CONTROL PROTEIN 14"/>
    <property type="match status" value="1"/>
</dbReference>
<keyword evidence="2" id="KW-0132">Cell division</keyword>
<dbReference type="Pfam" id="PF08045">
    <property type="entry name" value="CDC14"/>
    <property type="match status" value="1"/>
</dbReference>
<dbReference type="GO" id="GO:0051301">
    <property type="term" value="P:cell division"/>
    <property type="evidence" value="ECO:0007669"/>
    <property type="project" value="UniProtKB-KW"/>
</dbReference>
<evidence type="ECO:0000313" key="3">
    <source>
        <dbReference type="Proteomes" id="UP000078576"/>
    </source>
</evidence>
<feature type="region of interest" description="Disordered" evidence="1">
    <location>
        <begin position="250"/>
        <end position="304"/>
    </location>
</feature>
<name>A0A194V3J7_CYTMA</name>
<sequence length="322" mass="34776">MDKHSTNSSTIEAMYHDGGLRQVEGLLAQICLSAHAAAANKNSSTPSPTSPKQPQQQQSPEGSQQPPRSKQSKFLLSDLSDDAAFREFFKLQDGFQWNIATRLIQTLDRLLAKSDDGSMDVLMLSALDSLQGVLLLHPPSRLLFSREQSMNLLLDLLEPVNCPAIQSATLLVLVVALLETPLNTRTFENLDGLLTVSSIFKSRSTARDVKFKTMEFLYFYLMPETPSVLVDGDATAAAAAAGGLLQGRPSSRLGKTAASASSSSSSSKRNDGERPGSDEGKPGEGGTLNQQTKQEMLRQHLPNVDELVKDLQQYAPFGGAVA</sequence>
<dbReference type="OrthoDB" id="5357220at2759"/>
<organism evidence="2 3">
    <name type="scientific">Cytospora mali</name>
    <name type="common">Apple Valsa canker fungus</name>
    <name type="synonym">Valsa mali</name>
    <dbReference type="NCBI Taxonomy" id="578113"/>
    <lineage>
        <taxon>Eukaryota</taxon>
        <taxon>Fungi</taxon>
        <taxon>Dikarya</taxon>
        <taxon>Ascomycota</taxon>
        <taxon>Pezizomycotina</taxon>
        <taxon>Sordariomycetes</taxon>
        <taxon>Sordariomycetidae</taxon>
        <taxon>Diaporthales</taxon>
        <taxon>Cytosporaceae</taxon>
        <taxon>Cytospora</taxon>
    </lineage>
</organism>
<dbReference type="AlphaFoldDB" id="A0A194V3J7"/>